<feature type="compositionally biased region" description="Low complexity" evidence="1">
    <location>
        <begin position="105"/>
        <end position="119"/>
    </location>
</feature>
<evidence type="ECO:0000313" key="3">
    <source>
        <dbReference type="Proteomes" id="UP000485058"/>
    </source>
</evidence>
<protein>
    <submittedName>
        <fullName evidence="2">Uncharacterized protein</fullName>
    </submittedName>
</protein>
<evidence type="ECO:0000313" key="2">
    <source>
        <dbReference type="EMBL" id="GFH05727.1"/>
    </source>
</evidence>
<keyword evidence="3" id="KW-1185">Reference proteome</keyword>
<reference evidence="2 3" key="1">
    <citation type="submission" date="2020-02" db="EMBL/GenBank/DDBJ databases">
        <title>Draft genome sequence of Haematococcus lacustris strain NIES-144.</title>
        <authorList>
            <person name="Morimoto D."/>
            <person name="Nakagawa S."/>
            <person name="Yoshida T."/>
            <person name="Sawayama S."/>
        </authorList>
    </citation>
    <scope>NUCLEOTIDE SEQUENCE [LARGE SCALE GENOMIC DNA]</scope>
    <source>
        <strain evidence="2 3">NIES-144</strain>
    </source>
</reference>
<gene>
    <name evidence="2" type="ORF">HaLaN_00234</name>
</gene>
<feature type="region of interest" description="Disordered" evidence="1">
    <location>
        <begin position="96"/>
        <end position="122"/>
    </location>
</feature>
<accession>A0A699Y6G2</accession>
<dbReference type="Proteomes" id="UP000485058">
    <property type="component" value="Unassembled WGS sequence"/>
</dbReference>
<dbReference type="AlphaFoldDB" id="A0A699Y6G2"/>
<proteinExistence type="predicted"/>
<comment type="caution">
    <text evidence="2">The sequence shown here is derived from an EMBL/GenBank/DDBJ whole genome shotgun (WGS) entry which is preliminary data.</text>
</comment>
<sequence>MDLAAGAAEAVLVLCVGAGPGGAAGSTLGWEVRLPLYDPATLITLGVFEVPAPTVASLMGKAVEPVMVGRTRARLSTLHCTSTAWQPLRVRALAAQGQEGGEVRAPAPTASSPAQAPDPGSVGLHSYMLE</sequence>
<organism evidence="2 3">
    <name type="scientific">Haematococcus lacustris</name>
    <name type="common">Green alga</name>
    <name type="synonym">Haematococcus pluvialis</name>
    <dbReference type="NCBI Taxonomy" id="44745"/>
    <lineage>
        <taxon>Eukaryota</taxon>
        <taxon>Viridiplantae</taxon>
        <taxon>Chlorophyta</taxon>
        <taxon>core chlorophytes</taxon>
        <taxon>Chlorophyceae</taxon>
        <taxon>CS clade</taxon>
        <taxon>Chlamydomonadales</taxon>
        <taxon>Haematococcaceae</taxon>
        <taxon>Haematococcus</taxon>
    </lineage>
</organism>
<name>A0A699Y6G2_HAELA</name>
<evidence type="ECO:0000256" key="1">
    <source>
        <dbReference type="SAM" id="MobiDB-lite"/>
    </source>
</evidence>
<dbReference type="EMBL" id="BLLF01000007">
    <property type="protein sequence ID" value="GFH05727.1"/>
    <property type="molecule type" value="Genomic_DNA"/>
</dbReference>